<dbReference type="InterPro" id="IPR029001">
    <property type="entry name" value="ITPase-like_fam"/>
</dbReference>
<dbReference type="InterPro" id="IPR003697">
    <property type="entry name" value="Maf-like"/>
</dbReference>
<feature type="site" description="Important for substrate specificity" evidence="3">
    <location>
        <position position="164"/>
    </location>
</feature>
<dbReference type="GO" id="GO:0036221">
    <property type="term" value="F:UTP diphosphatase activity"/>
    <property type="evidence" value="ECO:0007669"/>
    <property type="project" value="RHEA"/>
</dbReference>
<dbReference type="Proteomes" id="UP000265643">
    <property type="component" value="Unassembled WGS sequence"/>
</dbReference>
<dbReference type="GO" id="GO:0005737">
    <property type="term" value="C:cytoplasm"/>
    <property type="evidence" value="ECO:0007669"/>
    <property type="project" value="UniProtKB-SubCell"/>
</dbReference>
<comment type="caution">
    <text evidence="4">The sequence shown here is derived from an EMBL/GenBank/DDBJ whole genome shotgun (WGS) entry which is preliminary data.</text>
</comment>
<dbReference type="HAMAP" id="MF_00528">
    <property type="entry name" value="Maf"/>
    <property type="match status" value="1"/>
</dbReference>
<keyword evidence="3" id="KW-0546">Nucleotide metabolism</keyword>
<evidence type="ECO:0000313" key="5">
    <source>
        <dbReference type="Proteomes" id="UP000265643"/>
    </source>
</evidence>
<reference evidence="5" key="1">
    <citation type="submission" date="2018-09" db="EMBL/GenBank/DDBJ databases">
        <title>Draft Genome Sequence of Mediterraneibacter sp. KCTC 15684.</title>
        <authorList>
            <person name="Kim J.S."/>
            <person name="Han K.I."/>
            <person name="Suh M.K."/>
            <person name="Lee K.C."/>
            <person name="Eom M.K."/>
            <person name="Lee J.H."/>
            <person name="Park S.H."/>
            <person name="Kang S.W."/>
            <person name="Park J.E."/>
            <person name="Oh B.S."/>
            <person name="Yu S.Y."/>
            <person name="Choi S.H."/>
            <person name="Lee D.H."/>
            <person name="Yoon H."/>
            <person name="Kim B."/>
            <person name="Yang S.J."/>
            <person name="Lee J.S."/>
        </authorList>
    </citation>
    <scope>NUCLEOTIDE SEQUENCE [LARGE SCALE GENOMIC DNA]</scope>
    <source>
        <strain evidence="5">KCTC 15684</strain>
    </source>
</reference>
<dbReference type="EMBL" id="BHGK01000001">
    <property type="protein sequence ID" value="GCA67909.1"/>
    <property type="molecule type" value="Genomic_DNA"/>
</dbReference>
<feature type="site" description="Important for substrate specificity" evidence="3">
    <location>
        <position position="17"/>
    </location>
</feature>
<comment type="similarity">
    <text evidence="3">Belongs to the Maf family. YhdE subfamily.</text>
</comment>
<sequence>MKEKERKKIVLASASPRRRELMKLLNMKFEVKTSDEEEVYQSTEPEEIVKELARQKAGNVAKHCKNSWVIGADTVVVIDGEILGKPKTTEEAISMILRLQGRSHQVYTGVAILETGENPECECLERDAHVERTDVTVWSMTEEEIREYVATGEPMDKAGGYGIQGAFAVYVKGIRGDYYNVVGFPIAYVAHKVKELVR</sequence>
<name>A0A391PDJ2_9FIRM</name>
<organism evidence="4 5">
    <name type="scientific">Mediterraneibacter butyricigenes</name>
    <dbReference type="NCBI Taxonomy" id="2316025"/>
    <lineage>
        <taxon>Bacteria</taxon>
        <taxon>Bacillati</taxon>
        <taxon>Bacillota</taxon>
        <taxon>Clostridia</taxon>
        <taxon>Lachnospirales</taxon>
        <taxon>Lachnospiraceae</taxon>
        <taxon>Mediterraneibacter</taxon>
    </lineage>
</organism>
<dbReference type="AlphaFoldDB" id="A0A391PDJ2"/>
<feature type="active site" description="Proton acceptor" evidence="3">
    <location>
        <position position="73"/>
    </location>
</feature>
<keyword evidence="3" id="KW-0963">Cytoplasm</keyword>
<comment type="catalytic activity">
    <reaction evidence="3">
        <text>dTTP + H2O = dTMP + diphosphate + H(+)</text>
        <dbReference type="Rhea" id="RHEA:28534"/>
        <dbReference type="ChEBI" id="CHEBI:15377"/>
        <dbReference type="ChEBI" id="CHEBI:15378"/>
        <dbReference type="ChEBI" id="CHEBI:33019"/>
        <dbReference type="ChEBI" id="CHEBI:37568"/>
        <dbReference type="ChEBI" id="CHEBI:63528"/>
        <dbReference type="EC" id="3.6.1.9"/>
    </reaction>
</comment>
<protein>
    <recommendedName>
        <fullName evidence="3">dTTP/UTP pyrophosphatase</fullName>
        <shortName evidence="3">dTTPase/UTPase</shortName>
        <ecNumber evidence="3">3.6.1.9</ecNumber>
    </recommendedName>
    <alternativeName>
        <fullName evidence="3">Nucleoside triphosphate pyrophosphatase</fullName>
    </alternativeName>
    <alternativeName>
        <fullName evidence="3">Nucleotide pyrophosphatase</fullName>
        <shortName evidence="3">Nucleotide PPase</shortName>
    </alternativeName>
</protein>
<comment type="subcellular location">
    <subcellularLocation>
        <location evidence="3">Cytoplasm</location>
    </subcellularLocation>
</comment>
<dbReference type="GO" id="GO:0009117">
    <property type="term" value="P:nucleotide metabolic process"/>
    <property type="evidence" value="ECO:0007669"/>
    <property type="project" value="UniProtKB-KW"/>
</dbReference>
<evidence type="ECO:0000256" key="2">
    <source>
        <dbReference type="ARBA" id="ARBA00022801"/>
    </source>
</evidence>
<feature type="site" description="Important for substrate specificity" evidence="3">
    <location>
        <position position="74"/>
    </location>
</feature>
<accession>A0A391PDJ2</accession>
<dbReference type="Pfam" id="PF02545">
    <property type="entry name" value="Maf"/>
    <property type="match status" value="1"/>
</dbReference>
<proteinExistence type="inferred from homology"/>
<dbReference type="Gene3D" id="3.90.950.10">
    <property type="match status" value="1"/>
</dbReference>
<keyword evidence="2 3" id="KW-0378">Hydrolase</keyword>
<gene>
    <name evidence="4" type="primary">maf</name>
    <name evidence="4" type="ORF">KGMB01110_23450</name>
</gene>
<comment type="caution">
    <text evidence="3">Lacks conserved residue(s) required for the propagation of feature annotation.</text>
</comment>
<dbReference type="PANTHER" id="PTHR43213:SF5">
    <property type="entry name" value="BIFUNCTIONAL DTTP_UTP PYROPHOSPHATASE_METHYLTRANSFERASE PROTEIN-RELATED"/>
    <property type="match status" value="1"/>
</dbReference>
<dbReference type="RefSeq" id="WP_279220924.1">
    <property type="nucleotide sequence ID" value="NZ_BHGK01000001.1"/>
</dbReference>
<evidence type="ECO:0000256" key="1">
    <source>
        <dbReference type="ARBA" id="ARBA00001968"/>
    </source>
</evidence>
<dbReference type="NCBIfam" id="TIGR00172">
    <property type="entry name" value="maf"/>
    <property type="match status" value="1"/>
</dbReference>
<comment type="cofactor">
    <cofactor evidence="1 3">
        <name>a divalent metal cation</name>
        <dbReference type="ChEBI" id="CHEBI:60240"/>
    </cofactor>
</comment>
<dbReference type="CDD" id="cd00555">
    <property type="entry name" value="Maf"/>
    <property type="match status" value="1"/>
</dbReference>
<dbReference type="GO" id="GO:0036218">
    <property type="term" value="F:dTTP diphosphatase activity"/>
    <property type="evidence" value="ECO:0007669"/>
    <property type="project" value="RHEA"/>
</dbReference>
<evidence type="ECO:0000313" key="4">
    <source>
        <dbReference type="EMBL" id="GCA67909.1"/>
    </source>
</evidence>
<dbReference type="EC" id="3.6.1.9" evidence="3"/>
<dbReference type="SUPFAM" id="SSF52972">
    <property type="entry name" value="ITPase-like"/>
    <property type="match status" value="1"/>
</dbReference>
<comment type="function">
    <text evidence="3">Nucleoside triphosphate pyrophosphatase that hydrolyzes dTTP and UTP. May have a dual role in cell division arrest and in preventing the incorporation of modified nucleotides into cellular nucleic acids.</text>
</comment>
<evidence type="ECO:0000256" key="3">
    <source>
        <dbReference type="HAMAP-Rule" id="MF_00528"/>
    </source>
</evidence>
<comment type="catalytic activity">
    <reaction evidence="3">
        <text>UTP + H2O = UMP + diphosphate + H(+)</text>
        <dbReference type="Rhea" id="RHEA:29395"/>
        <dbReference type="ChEBI" id="CHEBI:15377"/>
        <dbReference type="ChEBI" id="CHEBI:15378"/>
        <dbReference type="ChEBI" id="CHEBI:33019"/>
        <dbReference type="ChEBI" id="CHEBI:46398"/>
        <dbReference type="ChEBI" id="CHEBI:57865"/>
        <dbReference type="EC" id="3.6.1.9"/>
    </reaction>
</comment>
<dbReference type="PANTHER" id="PTHR43213">
    <property type="entry name" value="BIFUNCTIONAL DTTP/UTP PYROPHOSPHATASE/METHYLTRANSFERASE PROTEIN-RELATED"/>
    <property type="match status" value="1"/>
</dbReference>
<dbReference type="PIRSF" id="PIRSF006305">
    <property type="entry name" value="Maf"/>
    <property type="match status" value="1"/>
</dbReference>
<keyword evidence="5" id="KW-1185">Reference proteome</keyword>